<keyword evidence="3" id="KW-1185">Reference proteome</keyword>
<proteinExistence type="predicted"/>
<accession>A0A9X3XKP9</accession>
<sequence length="299" mass="35068">MVKSIIDYQKSYKEITEILTKNTDVIAIFVFGSMVTGDLWEESNIDLFVIYKDEFEQVRDLYSEIMDIPIHIKFLGKDAFKKNFLEAGKRDIIKNCLISSKLIYSIDQEITELYQRLIYVMDLDKGRWNLVYLGNTLKEIGICKKYLSTGSRYTASELLIRALSSFSNLYLSINGYTVSKDSLTMACNLNDELNEMVRELFYSDINDENIKSVLNYIENYLEYNIEMSAKDILDYIKETDKPLSAFEIKNNSYFKNFNIKFEEILKLLYKNNILTRSERKFRDSKGSLLAVENVYSYKK</sequence>
<dbReference type="EMBL" id="JAMRYU010000013">
    <property type="protein sequence ID" value="MDC4241155.1"/>
    <property type="molecule type" value="Genomic_DNA"/>
</dbReference>
<dbReference type="RefSeq" id="WP_272470481.1">
    <property type="nucleotide sequence ID" value="NZ_CAJMCA010000122.1"/>
</dbReference>
<dbReference type="Gene3D" id="3.30.460.10">
    <property type="entry name" value="Beta Polymerase, domain 2"/>
    <property type="match status" value="1"/>
</dbReference>
<dbReference type="InterPro" id="IPR041633">
    <property type="entry name" value="Polbeta"/>
</dbReference>
<evidence type="ECO:0000313" key="2">
    <source>
        <dbReference type="EMBL" id="MDC4241155.1"/>
    </source>
</evidence>
<comment type="caution">
    <text evidence="2">The sequence shown here is derived from an EMBL/GenBank/DDBJ whole genome shotgun (WGS) entry which is preliminary data.</text>
</comment>
<feature type="domain" description="Polymerase beta nucleotidyltransferase" evidence="1">
    <location>
        <begin position="13"/>
        <end position="109"/>
    </location>
</feature>
<evidence type="ECO:0000259" key="1">
    <source>
        <dbReference type="Pfam" id="PF18765"/>
    </source>
</evidence>
<dbReference type="CDD" id="cd05403">
    <property type="entry name" value="NT_KNTase_like"/>
    <property type="match status" value="1"/>
</dbReference>
<name>A0A9X3XKP9_9CLOT</name>
<dbReference type="InterPro" id="IPR043519">
    <property type="entry name" value="NT_sf"/>
</dbReference>
<organism evidence="2 3">
    <name type="scientific">Clostridium tertium</name>
    <dbReference type="NCBI Taxonomy" id="1559"/>
    <lineage>
        <taxon>Bacteria</taxon>
        <taxon>Bacillati</taxon>
        <taxon>Bacillota</taxon>
        <taxon>Clostridia</taxon>
        <taxon>Eubacteriales</taxon>
        <taxon>Clostridiaceae</taxon>
        <taxon>Clostridium</taxon>
    </lineage>
</organism>
<dbReference type="Pfam" id="PF18765">
    <property type="entry name" value="Polbeta"/>
    <property type="match status" value="1"/>
</dbReference>
<dbReference type="AlphaFoldDB" id="A0A9X3XKP9"/>
<reference evidence="2" key="1">
    <citation type="submission" date="2022-05" db="EMBL/GenBank/DDBJ databases">
        <title>Draft genome sequence of Clostridium tertium strain CP3 isolated from Peru.</title>
        <authorList>
            <person name="Hurtado R."/>
            <person name="Lima L."/>
            <person name="Sousa T."/>
            <person name="Jaiswal A.K."/>
            <person name="Tiwari S."/>
            <person name="Maturrano L."/>
            <person name="Brenig B."/>
            <person name="Azevedo V."/>
        </authorList>
    </citation>
    <scope>NUCLEOTIDE SEQUENCE</scope>
    <source>
        <strain evidence="2">CP3</strain>
    </source>
</reference>
<evidence type="ECO:0000313" key="3">
    <source>
        <dbReference type="Proteomes" id="UP001141183"/>
    </source>
</evidence>
<dbReference type="Proteomes" id="UP001141183">
    <property type="component" value="Unassembled WGS sequence"/>
</dbReference>
<dbReference type="SUPFAM" id="SSF81301">
    <property type="entry name" value="Nucleotidyltransferase"/>
    <property type="match status" value="1"/>
</dbReference>
<protein>
    <submittedName>
        <fullName evidence="2">Nucleotidyltransferase domain-containing protein</fullName>
    </submittedName>
</protein>
<gene>
    <name evidence="2" type="ORF">NE398_13385</name>
</gene>